<dbReference type="NCBIfam" id="TIGR03624">
    <property type="entry name" value="putative hydrolase"/>
    <property type="match status" value="1"/>
</dbReference>
<dbReference type="AlphaFoldDB" id="A0A6J6QJQ6"/>
<gene>
    <name evidence="1" type="ORF">UFOPK2625_00834</name>
</gene>
<dbReference type="InterPro" id="IPR042271">
    <property type="entry name" value="Zinicin_2_N"/>
</dbReference>
<dbReference type="Gene3D" id="1.20.150.30">
    <property type="entry name" value="Zincin-like metallopeptidase, N-terminal domain"/>
    <property type="match status" value="1"/>
</dbReference>
<sequence>MFPELDTSNIGQNEARLHLGASPHYSSWPLLAQATRSARTMGRYLDLVSGNLPFGFGAPDSGGNGFDMSSLGAALQQLGQMMQNPSSGPVNWPIVREIARKTLTSAGDRVIADAQQRAVVESMRLADLWLDEATAFPAVASPPRAWSRSEWFEATLPMWQRYIEPIAIQMQQVLSDSMPEGEELSPDELTAALPEQLRGMFPGGVPAEMAAMLRPMMGMVQQLGAAAFSMQLGQSLAALAQEVVGAGDIGIPLTAEATCALLPNNIDLIGEGIGVSADDVRLYLALRESAHQRLFAHVGWLRPRLIGAIEEYAGGIRVDSSRLGEAMDGVDLSNPEALQELLASGLLQPADTDEQRAALARLETLLALVEGWVDDVVDIAIANRMPSAVALRETMRRRRAAGGPAEKMFSTLVGMELRPRSLREAATLFAAVRSMGSLDDRDALWGHPDLLPGADDLKDPLGFIERSNEPDVG</sequence>
<dbReference type="EMBL" id="CAEZXZ010000117">
    <property type="protein sequence ID" value="CAB4707774.1"/>
    <property type="molecule type" value="Genomic_DNA"/>
</dbReference>
<accession>A0A6J6QJQ6</accession>
<protein>
    <submittedName>
        <fullName evidence="1">Unannotated protein</fullName>
    </submittedName>
</protein>
<dbReference type="InterPro" id="IPR018766">
    <property type="entry name" value="Zinicin_2"/>
</dbReference>
<organism evidence="1">
    <name type="scientific">freshwater metagenome</name>
    <dbReference type="NCBI Taxonomy" id="449393"/>
    <lineage>
        <taxon>unclassified sequences</taxon>
        <taxon>metagenomes</taxon>
        <taxon>ecological metagenomes</taxon>
    </lineage>
</organism>
<evidence type="ECO:0000313" key="1">
    <source>
        <dbReference type="EMBL" id="CAB4707774.1"/>
    </source>
</evidence>
<dbReference type="Pfam" id="PF10103">
    <property type="entry name" value="Zincin_2"/>
    <property type="match status" value="1"/>
</dbReference>
<dbReference type="SUPFAM" id="SSF55486">
    <property type="entry name" value="Metalloproteases ('zincins'), catalytic domain"/>
    <property type="match status" value="1"/>
</dbReference>
<reference evidence="1" key="1">
    <citation type="submission" date="2020-05" db="EMBL/GenBank/DDBJ databases">
        <authorList>
            <person name="Chiriac C."/>
            <person name="Salcher M."/>
            <person name="Ghai R."/>
            <person name="Kavagutti S V."/>
        </authorList>
    </citation>
    <scope>NUCLEOTIDE SEQUENCE</scope>
</reference>
<dbReference type="PANTHER" id="PTHR39420">
    <property type="match status" value="1"/>
</dbReference>
<proteinExistence type="predicted"/>
<name>A0A6J6QJQ6_9ZZZZ</name>
<dbReference type="PANTHER" id="PTHR39420:SF2">
    <property type="entry name" value="HYDROLASE"/>
    <property type="match status" value="1"/>
</dbReference>